<evidence type="ECO:0000256" key="1">
    <source>
        <dbReference type="SAM" id="Coils"/>
    </source>
</evidence>
<proteinExistence type="predicted"/>
<comment type="caution">
    <text evidence="2">The sequence shown here is derived from an EMBL/GenBank/DDBJ whole genome shotgun (WGS) entry which is preliminary data.</text>
</comment>
<name>A0A3E4YK67_9FIRM</name>
<reference evidence="2 3" key="1">
    <citation type="submission" date="2018-08" db="EMBL/GenBank/DDBJ databases">
        <title>A genome reference for cultivated species of the human gut microbiota.</title>
        <authorList>
            <person name="Zou Y."/>
            <person name="Xue W."/>
            <person name="Luo G."/>
        </authorList>
    </citation>
    <scope>NUCLEOTIDE SEQUENCE [LARGE SCALE GENOMIC DNA]</scope>
    <source>
        <strain evidence="2 3">OM07-13</strain>
    </source>
</reference>
<sequence>MSYEEDYRRPYSAKCACGKGYLQFYRIYLSNDWGQEKENDTAVEIFCDSCKEKYHYERNYGNDYLVPNGLAFPKQRPELDRKYSYDDKEKLVKKYGREKIAAMVADMTAPKHRFIKNLENEDAISFANSWAQRYRKKSLAPMVSYLQKILDEYDDIEKSIAAKQPYNKKYEQEYNIFSKQIMETAEKSCQLSFRYDKERDEAEREQRRKEQEQYEEKHRYDDFEAIVHYDPSYKRDFSNQYWDSYFIKECIDPQHLSLDKSGYGKPIITIAKKYACVCQICGKEEDILSSNMKVLYDEDRGYYLAKCCSCHEISSFEAKTMDLLDQLGITYIREKSFDGLVGDSGKGLRFDFVLSKSADKDGKPIFDLAIELQGPHHYKKGYYDEFGTYVAEDNSYASDRFNRQIKYDDRKRQYCEQNGISLECIKYTASNDQERLEKAIKKILKEHGYKYFVESEKHDDWMVY</sequence>
<evidence type="ECO:0000313" key="3">
    <source>
        <dbReference type="Proteomes" id="UP000260758"/>
    </source>
</evidence>
<dbReference type="AlphaFoldDB" id="A0A3E4YK67"/>
<feature type="coiled-coil region" evidence="1">
    <location>
        <begin position="167"/>
        <end position="217"/>
    </location>
</feature>
<keyword evidence="1" id="KW-0175">Coiled coil</keyword>
<dbReference type="EMBL" id="QSTP01000001">
    <property type="protein sequence ID" value="RGM74993.1"/>
    <property type="molecule type" value="Genomic_DNA"/>
</dbReference>
<protein>
    <submittedName>
        <fullName evidence="2">Uncharacterized protein</fullName>
    </submittedName>
</protein>
<dbReference type="Proteomes" id="UP000260758">
    <property type="component" value="Unassembled WGS sequence"/>
</dbReference>
<accession>A0A3E4YK67</accession>
<dbReference type="Gene3D" id="3.40.960.10">
    <property type="entry name" value="VSR Endonuclease"/>
    <property type="match status" value="1"/>
</dbReference>
<dbReference type="RefSeq" id="WP_117717897.1">
    <property type="nucleotide sequence ID" value="NZ_QSTP01000001.1"/>
</dbReference>
<organism evidence="2 3">
    <name type="scientific">Agathobacter rectalis</name>
    <dbReference type="NCBI Taxonomy" id="39491"/>
    <lineage>
        <taxon>Bacteria</taxon>
        <taxon>Bacillati</taxon>
        <taxon>Bacillota</taxon>
        <taxon>Clostridia</taxon>
        <taxon>Lachnospirales</taxon>
        <taxon>Lachnospiraceae</taxon>
        <taxon>Agathobacter</taxon>
    </lineage>
</organism>
<evidence type="ECO:0000313" key="2">
    <source>
        <dbReference type="EMBL" id="RGM74993.1"/>
    </source>
</evidence>
<gene>
    <name evidence="2" type="ORF">DXB99_00245</name>
</gene>